<accession>A0AA38GYS2</accession>
<evidence type="ECO:0000313" key="1">
    <source>
        <dbReference type="EMBL" id="KAH9328905.1"/>
    </source>
</evidence>
<organism evidence="1 2">
    <name type="scientific">Taxus chinensis</name>
    <name type="common">Chinese yew</name>
    <name type="synonym">Taxus wallichiana var. chinensis</name>
    <dbReference type="NCBI Taxonomy" id="29808"/>
    <lineage>
        <taxon>Eukaryota</taxon>
        <taxon>Viridiplantae</taxon>
        <taxon>Streptophyta</taxon>
        <taxon>Embryophyta</taxon>
        <taxon>Tracheophyta</taxon>
        <taxon>Spermatophyta</taxon>
        <taxon>Pinopsida</taxon>
        <taxon>Pinidae</taxon>
        <taxon>Conifers II</taxon>
        <taxon>Cupressales</taxon>
        <taxon>Taxaceae</taxon>
        <taxon>Taxus</taxon>
    </lineage>
</organism>
<dbReference type="EMBL" id="JAHRHJ020000001">
    <property type="protein sequence ID" value="KAH9328905.1"/>
    <property type="molecule type" value="Genomic_DNA"/>
</dbReference>
<feature type="non-terminal residue" evidence="1">
    <location>
        <position position="55"/>
    </location>
</feature>
<sequence length="55" mass="6165">MLSLRKHLTVCPESFAASWTFGKPLTLFYGRSSSADLETLVFPKPFLSPSLDSMR</sequence>
<protein>
    <submittedName>
        <fullName evidence="1">Uncharacterized protein</fullName>
    </submittedName>
</protein>
<name>A0AA38GYS2_TAXCH</name>
<comment type="caution">
    <text evidence="1">The sequence shown here is derived from an EMBL/GenBank/DDBJ whole genome shotgun (WGS) entry which is preliminary data.</text>
</comment>
<proteinExistence type="predicted"/>
<dbReference type="Proteomes" id="UP000824469">
    <property type="component" value="Unassembled WGS sequence"/>
</dbReference>
<gene>
    <name evidence="1" type="ORF">KI387_001013</name>
</gene>
<evidence type="ECO:0000313" key="2">
    <source>
        <dbReference type="Proteomes" id="UP000824469"/>
    </source>
</evidence>
<reference evidence="1 2" key="1">
    <citation type="journal article" date="2021" name="Nat. Plants">
        <title>The Taxus genome provides insights into paclitaxel biosynthesis.</title>
        <authorList>
            <person name="Xiong X."/>
            <person name="Gou J."/>
            <person name="Liao Q."/>
            <person name="Li Y."/>
            <person name="Zhou Q."/>
            <person name="Bi G."/>
            <person name="Li C."/>
            <person name="Du R."/>
            <person name="Wang X."/>
            <person name="Sun T."/>
            <person name="Guo L."/>
            <person name="Liang H."/>
            <person name="Lu P."/>
            <person name="Wu Y."/>
            <person name="Zhang Z."/>
            <person name="Ro D.K."/>
            <person name="Shang Y."/>
            <person name="Huang S."/>
            <person name="Yan J."/>
        </authorList>
    </citation>
    <scope>NUCLEOTIDE SEQUENCE [LARGE SCALE GENOMIC DNA]</scope>
    <source>
        <strain evidence="1">Ta-2019</strain>
    </source>
</reference>
<dbReference type="AlphaFoldDB" id="A0AA38GYS2"/>
<keyword evidence="2" id="KW-1185">Reference proteome</keyword>